<evidence type="ECO:0000313" key="1">
    <source>
        <dbReference type="EMBL" id="URF02822.1"/>
    </source>
</evidence>
<dbReference type="Proteomes" id="UP001056132">
    <property type="component" value="Chromosome 1"/>
</dbReference>
<reference evidence="1" key="1">
    <citation type="journal article" date="2022" name="Microbiol. Resour. Announc.">
        <title>Genome Sequence of Cupriavidus campinensis Strain G5, a Member of a Bacterial Consortium Capable of Polyethylene Degradation.</title>
        <authorList>
            <person name="Schneider B."/>
            <person name="Pfeiffer F."/>
            <person name="Dyall-Smith M."/>
            <person name="Kunte H.J."/>
        </authorList>
    </citation>
    <scope>NUCLEOTIDE SEQUENCE</scope>
    <source>
        <strain evidence="1">G5</strain>
    </source>
</reference>
<dbReference type="EMBL" id="CP097330">
    <property type="protein sequence ID" value="URF02822.1"/>
    <property type="molecule type" value="Genomic_DNA"/>
</dbReference>
<dbReference type="RefSeq" id="WP_250024553.1">
    <property type="nucleotide sequence ID" value="NZ_CP097330.1"/>
</dbReference>
<dbReference type="AlphaFoldDB" id="A0AAE9HVD6"/>
<sequence length="77" mass="8068">MTPDQAAHRQAAAANDYEKLLRELQLAQIIIGNASQLMTISQRLVWGERNANSAARLSSAYKAAGAAVIAEATGSAA</sequence>
<accession>A0AAE9HVD6</accession>
<gene>
    <name evidence="1" type="ORF">M5D45_09585</name>
</gene>
<dbReference type="KEGG" id="ccam:M5D45_09585"/>
<reference evidence="1" key="2">
    <citation type="submission" date="2022-05" db="EMBL/GenBank/DDBJ databases">
        <authorList>
            <person name="Kunte H.-J."/>
        </authorList>
    </citation>
    <scope>NUCLEOTIDE SEQUENCE</scope>
    <source>
        <strain evidence="1">G5</strain>
    </source>
</reference>
<proteinExistence type="predicted"/>
<evidence type="ECO:0000313" key="2">
    <source>
        <dbReference type="Proteomes" id="UP001056132"/>
    </source>
</evidence>
<organism evidence="1 2">
    <name type="scientific">Cupriavidus campinensis</name>
    <dbReference type="NCBI Taxonomy" id="151783"/>
    <lineage>
        <taxon>Bacteria</taxon>
        <taxon>Pseudomonadati</taxon>
        <taxon>Pseudomonadota</taxon>
        <taxon>Betaproteobacteria</taxon>
        <taxon>Burkholderiales</taxon>
        <taxon>Burkholderiaceae</taxon>
        <taxon>Cupriavidus</taxon>
    </lineage>
</organism>
<protein>
    <submittedName>
        <fullName evidence="1">Uncharacterized protein</fullName>
    </submittedName>
</protein>
<name>A0AAE9HVD6_9BURK</name>